<reference evidence="1 2" key="1">
    <citation type="submission" date="2018-06" db="EMBL/GenBank/DDBJ databases">
        <title>Noncontiguous genome sequence of Ruminococcaceae bacterium ASD2818.</title>
        <authorList>
            <person name="Chaplin A.V."/>
            <person name="Sokolova S.R."/>
            <person name="Kochetkova T.O."/>
            <person name="Goltsov A.Y."/>
            <person name="Trofimov D.Y."/>
            <person name="Efimov B.A."/>
        </authorList>
    </citation>
    <scope>NUCLEOTIDE SEQUENCE [LARGE SCALE GENOMIC DNA]</scope>
    <source>
        <strain evidence="1 2">ASD2818</strain>
    </source>
</reference>
<gene>
    <name evidence="1" type="ORF">DPQ25_07695</name>
</gene>
<comment type="caution">
    <text evidence="1">The sequence shown here is derived from an EMBL/GenBank/DDBJ whole genome shotgun (WGS) entry which is preliminary data.</text>
</comment>
<accession>A0A328UDN5</accession>
<dbReference type="Proteomes" id="UP000249377">
    <property type="component" value="Unassembled WGS sequence"/>
</dbReference>
<dbReference type="RefSeq" id="WP_112332595.1">
    <property type="nucleotide sequence ID" value="NZ_QLYR01000004.1"/>
</dbReference>
<evidence type="ECO:0000313" key="2">
    <source>
        <dbReference type="Proteomes" id="UP000249377"/>
    </source>
</evidence>
<evidence type="ECO:0000313" key="1">
    <source>
        <dbReference type="EMBL" id="RAQ28673.1"/>
    </source>
</evidence>
<sequence>MDKVRWLGISCPLCGQELNSWDVRCSKSVGYLNYQICESCLCKEYDMEKEEFRDRMEAYFGIRPCRGL</sequence>
<protein>
    <submittedName>
        <fullName evidence="1">Uncharacterized protein</fullName>
    </submittedName>
</protein>
<name>A0A328UDN5_9FIRM</name>
<dbReference type="AlphaFoldDB" id="A0A328UDN5"/>
<dbReference type="EMBL" id="QLYR01000004">
    <property type="protein sequence ID" value="RAQ28673.1"/>
    <property type="molecule type" value="Genomic_DNA"/>
</dbReference>
<keyword evidence="2" id="KW-1185">Reference proteome</keyword>
<proteinExistence type="predicted"/>
<organism evidence="1 2">
    <name type="scientific">Hydrogeniiclostridium mannosilyticum</name>
    <dbReference type="NCBI Taxonomy" id="2764322"/>
    <lineage>
        <taxon>Bacteria</taxon>
        <taxon>Bacillati</taxon>
        <taxon>Bacillota</taxon>
        <taxon>Clostridia</taxon>
        <taxon>Eubacteriales</taxon>
        <taxon>Acutalibacteraceae</taxon>
        <taxon>Hydrogeniiclostridium</taxon>
    </lineage>
</organism>